<dbReference type="GO" id="GO:0050897">
    <property type="term" value="F:cobalt ion binding"/>
    <property type="evidence" value="ECO:0007669"/>
    <property type="project" value="TreeGrafter"/>
</dbReference>
<evidence type="ECO:0000259" key="1">
    <source>
        <dbReference type="PROSITE" id="PS50151"/>
    </source>
</evidence>
<dbReference type="InterPro" id="IPR025542">
    <property type="entry name" value="YacH"/>
</dbReference>
<comment type="caution">
    <text evidence="2">The sequence shown here is derived from an EMBL/GenBank/DDBJ whole genome shotgun (WGS) entry which is preliminary data.</text>
</comment>
<protein>
    <submittedName>
        <fullName evidence="2">Excinuclease ABC subunit B</fullName>
    </submittedName>
</protein>
<reference evidence="2 3" key="1">
    <citation type="submission" date="2020-02" db="EMBL/GenBank/DDBJ databases">
        <title>Albibacoteraceae fam. nov., the first described family within the subdivision 4 Verrucomicrobia.</title>
        <authorList>
            <person name="Xi F."/>
        </authorList>
    </citation>
    <scope>NUCLEOTIDE SEQUENCE [LARGE SCALE GENOMIC DNA]</scope>
    <source>
        <strain evidence="2 3">CK1056</strain>
    </source>
</reference>
<dbReference type="RefSeq" id="WP_163961863.1">
    <property type="nucleotide sequence ID" value="NZ_JAAGNX010000001.1"/>
</dbReference>
<evidence type="ECO:0000313" key="3">
    <source>
        <dbReference type="Proteomes" id="UP000478417"/>
    </source>
</evidence>
<dbReference type="GO" id="GO:1990170">
    <property type="term" value="P:stress response to cadmium ion"/>
    <property type="evidence" value="ECO:0007669"/>
    <property type="project" value="TreeGrafter"/>
</dbReference>
<gene>
    <name evidence="2" type="ORF">G0Q06_01775</name>
</gene>
<dbReference type="EMBL" id="JAAGNX010000001">
    <property type="protein sequence ID" value="NDV61173.1"/>
    <property type="molecule type" value="Genomic_DNA"/>
</dbReference>
<organism evidence="2 3">
    <name type="scientific">Oceanipulchritudo coccoides</name>
    <dbReference type="NCBI Taxonomy" id="2706888"/>
    <lineage>
        <taxon>Bacteria</taxon>
        <taxon>Pseudomonadati</taxon>
        <taxon>Verrucomicrobiota</taxon>
        <taxon>Opitutia</taxon>
        <taxon>Puniceicoccales</taxon>
        <taxon>Oceanipulchritudinaceae</taxon>
        <taxon>Oceanipulchritudo</taxon>
    </lineage>
</organism>
<dbReference type="Proteomes" id="UP000478417">
    <property type="component" value="Unassembled WGS sequence"/>
</dbReference>
<dbReference type="AlphaFoldDB" id="A0A6B2LXX9"/>
<dbReference type="GO" id="GO:0046870">
    <property type="term" value="F:cadmium ion binding"/>
    <property type="evidence" value="ECO:0007669"/>
    <property type="project" value="TreeGrafter"/>
</dbReference>
<dbReference type="Pfam" id="PF02151">
    <property type="entry name" value="UVR"/>
    <property type="match status" value="1"/>
</dbReference>
<dbReference type="InterPro" id="IPR001943">
    <property type="entry name" value="UVR_dom"/>
</dbReference>
<dbReference type="GO" id="GO:1990169">
    <property type="term" value="P:stress response to copper ion"/>
    <property type="evidence" value="ECO:0007669"/>
    <property type="project" value="TreeGrafter"/>
</dbReference>
<dbReference type="PANTHER" id="PTHR38430:SF1">
    <property type="entry name" value="PROTEIN-ARGININE KINASE ACTIVATOR PROTEIN"/>
    <property type="match status" value="1"/>
</dbReference>
<keyword evidence="3" id="KW-1185">Reference proteome</keyword>
<dbReference type="PIRSF" id="PIRSF015034">
    <property type="entry name" value="YacH"/>
    <property type="match status" value="1"/>
</dbReference>
<evidence type="ECO:0000313" key="2">
    <source>
        <dbReference type="EMBL" id="NDV61173.1"/>
    </source>
</evidence>
<dbReference type="GO" id="GO:0008270">
    <property type="term" value="F:zinc ion binding"/>
    <property type="evidence" value="ECO:0007669"/>
    <property type="project" value="TreeGrafter"/>
</dbReference>
<dbReference type="GO" id="GO:0005507">
    <property type="term" value="F:copper ion binding"/>
    <property type="evidence" value="ECO:0007669"/>
    <property type="project" value="TreeGrafter"/>
</dbReference>
<feature type="domain" description="UVR" evidence="1">
    <location>
        <begin position="125"/>
        <end position="160"/>
    </location>
</feature>
<sequence length="164" mass="18514">MAKPEQCGNCTKPATIHLTQIINNKIHKVDLCEDCPFKKGVTDPEGFSLADFLVQSPASLISDKSLKCEACGFSPADFKKTGRFGCPQCYDTFHEILEPMLSNMHKDVVHRGKVPERALARMSRKRRLDQLERDLEESIKSENYEDSARLRDLIAEARTALETT</sequence>
<dbReference type="PANTHER" id="PTHR38430">
    <property type="entry name" value="PROTEIN-ARGININE KINASE ACTIVATOR PROTEIN"/>
    <property type="match status" value="1"/>
</dbReference>
<name>A0A6B2LXX9_9BACT</name>
<proteinExistence type="predicted"/>
<dbReference type="PROSITE" id="PS50151">
    <property type="entry name" value="UVR"/>
    <property type="match status" value="1"/>
</dbReference>
<accession>A0A6B2LXX9</accession>